<evidence type="ECO:0000313" key="1">
    <source>
        <dbReference type="EMBL" id="ODV81958.1"/>
    </source>
</evidence>
<gene>
    <name evidence="1" type="ORF">CANTADRAFT_130740</name>
</gene>
<dbReference type="AlphaFoldDB" id="A0A1E4SR36"/>
<evidence type="ECO:0000313" key="2">
    <source>
        <dbReference type="Proteomes" id="UP000094285"/>
    </source>
</evidence>
<dbReference type="RefSeq" id="XP_020067080.1">
    <property type="nucleotide sequence ID" value="XM_020206243.1"/>
</dbReference>
<dbReference type="GeneID" id="30980380"/>
<protein>
    <submittedName>
        <fullName evidence="1">Uncharacterized protein</fullName>
    </submittedName>
</protein>
<keyword evidence="2" id="KW-1185">Reference proteome</keyword>
<accession>A0A1E4SR36</accession>
<reference evidence="2" key="1">
    <citation type="submission" date="2016-05" db="EMBL/GenBank/DDBJ databases">
        <title>Comparative genomics of biotechnologically important yeasts.</title>
        <authorList>
            <consortium name="DOE Joint Genome Institute"/>
            <person name="Riley R."/>
            <person name="Haridas S."/>
            <person name="Wolfe K.H."/>
            <person name="Lopes M.R."/>
            <person name="Hittinger C.T."/>
            <person name="Goker M."/>
            <person name="Salamov A."/>
            <person name="Wisecaver J."/>
            <person name="Long T.M."/>
            <person name="Aerts A.L."/>
            <person name="Barry K."/>
            <person name="Choi C."/>
            <person name="Clum A."/>
            <person name="Coughlan A.Y."/>
            <person name="Deshpande S."/>
            <person name="Douglass A.P."/>
            <person name="Hanson S.J."/>
            <person name="Klenk H.-P."/>
            <person name="Labutti K."/>
            <person name="Lapidus A."/>
            <person name="Lindquist E."/>
            <person name="Lipzen A."/>
            <person name="Meier-Kolthoff J.P."/>
            <person name="Ohm R.A."/>
            <person name="Otillar R.P."/>
            <person name="Pangilinan J."/>
            <person name="Peng Y."/>
            <person name="Rokas A."/>
            <person name="Rosa C.A."/>
            <person name="Scheuner C."/>
            <person name="Sibirny A.A."/>
            <person name="Slot J.C."/>
            <person name="Stielow J.B."/>
            <person name="Sun H."/>
            <person name="Kurtzman C.P."/>
            <person name="Blackwell M."/>
            <person name="Grigoriev I.V."/>
            <person name="Jeffries T.W."/>
        </authorList>
    </citation>
    <scope>NUCLEOTIDE SEQUENCE [LARGE SCALE GENOMIC DNA]</scope>
    <source>
        <strain evidence="2">NRRL Y-17324</strain>
    </source>
</reference>
<sequence>MENSWTGQTFIIAPDVDCTCIEPKKCWNCVLMGVIIIHFSAVVTPSSRNNLCELSSIGAITTPDPVSAPVEAYKLWLSPRLNIVWN</sequence>
<dbReference type="EMBL" id="KV453909">
    <property type="protein sequence ID" value="ODV81958.1"/>
    <property type="molecule type" value="Genomic_DNA"/>
</dbReference>
<dbReference type="Proteomes" id="UP000094285">
    <property type="component" value="Unassembled WGS sequence"/>
</dbReference>
<organism evidence="1 2">
    <name type="scientific">Suhomyces tanzawaensis NRRL Y-17324</name>
    <dbReference type="NCBI Taxonomy" id="984487"/>
    <lineage>
        <taxon>Eukaryota</taxon>
        <taxon>Fungi</taxon>
        <taxon>Dikarya</taxon>
        <taxon>Ascomycota</taxon>
        <taxon>Saccharomycotina</taxon>
        <taxon>Pichiomycetes</taxon>
        <taxon>Debaryomycetaceae</taxon>
        <taxon>Suhomyces</taxon>
    </lineage>
</organism>
<proteinExistence type="predicted"/>
<name>A0A1E4SR36_9ASCO</name>